<feature type="chain" id="PRO_5041653121" evidence="2">
    <location>
        <begin position="18"/>
        <end position="277"/>
    </location>
</feature>
<comment type="caution">
    <text evidence="3">The sequence shown here is derived from an EMBL/GenBank/DDBJ whole genome shotgun (WGS) entry which is preliminary data.</text>
</comment>
<feature type="signal peptide" evidence="2">
    <location>
        <begin position="1"/>
        <end position="17"/>
    </location>
</feature>
<evidence type="ECO:0000313" key="3">
    <source>
        <dbReference type="EMBL" id="KAK2817074.1"/>
    </source>
</evidence>
<feature type="compositionally biased region" description="Pro residues" evidence="1">
    <location>
        <begin position="244"/>
        <end position="267"/>
    </location>
</feature>
<keyword evidence="4" id="KW-1185">Reference proteome</keyword>
<keyword evidence="2" id="KW-0732">Signal</keyword>
<feature type="compositionally biased region" description="Low complexity" evidence="1">
    <location>
        <begin position="268"/>
        <end position="277"/>
    </location>
</feature>
<name>A0AA88J1P5_CHASR</name>
<evidence type="ECO:0000256" key="2">
    <source>
        <dbReference type="SAM" id="SignalP"/>
    </source>
</evidence>
<accession>A0AA88J1P5</accession>
<protein>
    <submittedName>
        <fullName evidence="3">Uncharacterized protein</fullName>
    </submittedName>
</protein>
<gene>
    <name evidence="3" type="ORF">Q5P01_025265</name>
</gene>
<reference evidence="3" key="1">
    <citation type="submission" date="2023-07" db="EMBL/GenBank/DDBJ databases">
        <title>Chromosome-level Genome Assembly of Striped Snakehead (Channa striata).</title>
        <authorList>
            <person name="Liu H."/>
        </authorList>
    </citation>
    <scope>NUCLEOTIDE SEQUENCE</scope>
    <source>
        <strain evidence="3">Gz</strain>
        <tissue evidence="3">Muscle</tissue>
    </source>
</reference>
<dbReference type="Proteomes" id="UP001187415">
    <property type="component" value="Unassembled WGS sequence"/>
</dbReference>
<proteinExistence type="predicted"/>
<evidence type="ECO:0000313" key="4">
    <source>
        <dbReference type="Proteomes" id="UP001187415"/>
    </source>
</evidence>
<evidence type="ECO:0000256" key="1">
    <source>
        <dbReference type="SAM" id="MobiDB-lite"/>
    </source>
</evidence>
<organism evidence="3 4">
    <name type="scientific">Channa striata</name>
    <name type="common">Snakehead murrel</name>
    <name type="synonym">Ophicephalus striatus</name>
    <dbReference type="NCBI Taxonomy" id="64152"/>
    <lineage>
        <taxon>Eukaryota</taxon>
        <taxon>Metazoa</taxon>
        <taxon>Chordata</taxon>
        <taxon>Craniata</taxon>
        <taxon>Vertebrata</taxon>
        <taxon>Euteleostomi</taxon>
        <taxon>Actinopterygii</taxon>
        <taxon>Neopterygii</taxon>
        <taxon>Teleostei</taxon>
        <taxon>Neoteleostei</taxon>
        <taxon>Acanthomorphata</taxon>
        <taxon>Anabantaria</taxon>
        <taxon>Anabantiformes</taxon>
        <taxon>Channoidei</taxon>
        <taxon>Channidae</taxon>
        <taxon>Channa</taxon>
    </lineage>
</organism>
<dbReference type="AlphaFoldDB" id="A0AA88J1P5"/>
<dbReference type="EMBL" id="JAUPFM010000021">
    <property type="protein sequence ID" value="KAK2817074.1"/>
    <property type="molecule type" value="Genomic_DNA"/>
</dbReference>
<feature type="region of interest" description="Disordered" evidence="1">
    <location>
        <begin position="244"/>
        <end position="277"/>
    </location>
</feature>
<sequence>MMKIVFVLGCLLCLTLANPIDNEAHKRLERSSEVHQLLSLLHESHPADESTVVPVFAHPAPDANYDYCYYNTHDYNYYHCQTLKYLSPGLKLFTHSPSEKEPVYESKENHYEGITTDHPCVNGDTMLKVAFVLGCLLCLTLAKPFDDKAPKRPESKRRPIPPLNLDPALTSQLLQILRNLLRAQQLVTPTPSPTTTAATEANCHHYYGRHSDSGERGYLYPVFWPQLIRPQPFFPLWPLFPGLLPQPPPAPATPPPPAPATIPPPGPQTQTPRGDNR</sequence>